<accession>A0A150WF74</accession>
<dbReference type="Proteomes" id="UP000075320">
    <property type="component" value="Unassembled WGS sequence"/>
</dbReference>
<dbReference type="AlphaFoldDB" id="A0A150WF74"/>
<gene>
    <name evidence="1" type="ORF">AZI86_18520</name>
</gene>
<evidence type="ECO:0000313" key="2">
    <source>
        <dbReference type="Proteomes" id="UP000075320"/>
    </source>
</evidence>
<reference evidence="1 2" key="1">
    <citation type="submission" date="2016-03" db="EMBL/GenBank/DDBJ databases">
        <authorList>
            <person name="Ploux O."/>
        </authorList>
    </citation>
    <scope>NUCLEOTIDE SEQUENCE [LARGE SCALE GENOMIC DNA]</scope>
    <source>
        <strain evidence="1 2">R0</strain>
    </source>
</reference>
<dbReference type="EMBL" id="LUKE01000006">
    <property type="protein sequence ID" value="KYG61689.1"/>
    <property type="molecule type" value="Genomic_DNA"/>
</dbReference>
<sequence>MRIIKQEENVTVSNVESYLNSSESPVTHKSYHELSESPVHELDALAQLHNNLEMLTDLSGRLTFLMREVRYMLKA</sequence>
<dbReference type="RefSeq" id="WP_061836771.1">
    <property type="nucleotide sequence ID" value="NZ_LUKE01000006.1"/>
</dbReference>
<proteinExistence type="predicted"/>
<protein>
    <submittedName>
        <fullName evidence="1">Uncharacterized protein</fullName>
    </submittedName>
</protein>
<organism evidence="1 2">
    <name type="scientific">Bdellovibrio bacteriovorus</name>
    <dbReference type="NCBI Taxonomy" id="959"/>
    <lineage>
        <taxon>Bacteria</taxon>
        <taxon>Pseudomonadati</taxon>
        <taxon>Bdellovibrionota</taxon>
        <taxon>Bdellovibrionia</taxon>
        <taxon>Bdellovibrionales</taxon>
        <taxon>Pseudobdellovibrionaceae</taxon>
        <taxon>Bdellovibrio</taxon>
    </lineage>
</organism>
<dbReference type="OrthoDB" id="5296041at2"/>
<evidence type="ECO:0000313" key="1">
    <source>
        <dbReference type="EMBL" id="KYG61689.1"/>
    </source>
</evidence>
<comment type="caution">
    <text evidence="1">The sequence shown here is derived from an EMBL/GenBank/DDBJ whole genome shotgun (WGS) entry which is preliminary data.</text>
</comment>
<name>A0A150WF74_BDEBC</name>
<keyword evidence="2" id="KW-1185">Reference proteome</keyword>